<organism evidence="1 2">
    <name type="scientific">Arcobacter cloacae</name>
    <dbReference type="NCBI Taxonomy" id="1054034"/>
    <lineage>
        <taxon>Bacteria</taxon>
        <taxon>Pseudomonadati</taxon>
        <taxon>Campylobacterota</taxon>
        <taxon>Epsilonproteobacteria</taxon>
        <taxon>Campylobacterales</taxon>
        <taxon>Arcobacteraceae</taxon>
        <taxon>Arcobacter</taxon>
    </lineage>
</organism>
<dbReference type="RefSeq" id="WP_129014715.1">
    <property type="nucleotide sequence ID" value="NZ_CBCSEI010000035.1"/>
</dbReference>
<evidence type="ECO:0000313" key="1">
    <source>
        <dbReference type="EMBL" id="RXI37027.1"/>
    </source>
</evidence>
<keyword evidence="2" id="KW-1185">Reference proteome</keyword>
<name>A0A6M8NIX4_9BACT</name>
<reference evidence="1 2" key="1">
    <citation type="submission" date="2017-09" db="EMBL/GenBank/DDBJ databases">
        <title>Genomics of the genus Arcobacter.</title>
        <authorList>
            <person name="Perez-Cataluna A."/>
            <person name="Figueras M.J."/>
            <person name="Salas-Masso N."/>
        </authorList>
    </citation>
    <scope>NUCLEOTIDE SEQUENCE [LARGE SCALE GENOMIC DNA]</scope>
    <source>
        <strain evidence="1 2">CECT 7834</strain>
    </source>
</reference>
<dbReference type="Proteomes" id="UP000290378">
    <property type="component" value="Unassembled WGS sequence"/>
</dbReference>
<comment type="caution">
    <text evidence="1">The sequence shown here is derived from an EMBL/GenBank/DDBJ whole genome shotgun (WGS) entry which is preliminary data.</text>
</comment>
<protein>
    <submittedName>
        <fullName evidence="1">Uncharacterized protein</fullName>
    </submittedName>
</protein>
<dbReference type="EMBL" id="NXII01000041">
    <property type="protein sequence ID" value="RXI37027.1"/>
    <property type="molecule type" value="Genomic_DNA"/>
</dbReference>
<gene>
    <name evidence="1" type="ORF">CP963_13870</name>
</gene>
<evidence type="ECO:0000313" key="2">
    <source>
        <dbReference type="Proteomes" id="UP000290378"/>
    </source>
</evidence>
<dbReference type="Pfam" id="PF13576">
    <property type="entry name" value="Pentapeptide_3"/>
    <property type="match status" value="1"/>
</dbReference>
<dbReference type="Gene3D" id="2.160.20.80">
    <property type="entry name" value="E3 ubiquitin-protein ligase SopA"/>
    <property type="match status" value="1"/>
</dbReference>
<dbReference type="AlphaFoldDB" id="A0A6M8NIX4"/>
<sequence length="533" mass="63637">MIRIIKKIFNSLDGNKNLTKNTNKESTSADYSEKVITFKDKKFSNIKNEIKNDLKEVEKIKFIDCTFTNCFSDDLIINKNCEVIFEKCTIQGEFKHIFCESIIFKDSEIEKYYFNNPAEDKIEIKDLLFFNSKIDSLELEGVILKKQLIKNNNNIKEKFKEIKSLILKNCSIEKNFIIDSSERKKENDSKRFKITKLDLTNSTFEENTKVKIQFCDINKGIFYNTKFKDLADFYQSKFEEVDFERTDFEKVSVFSESEFNCTLNFKYTKFLGKAIFRDTVVSGELDLRNSIFDDEANFLDITSKSRKKYDEKSEDYKFVGEPTDIIVANRETARIIKNFYDNSNNIIEANRFYKLEMNKRMEEYKLLEKSDYRTFERLIFIFHEYSSNHSQNWFLAFFWIISITFFYSYINYDFLLYKNEYNFINNEILEMTYVKIVILVGSFIMLSYLILWKIGEEKQISHSLIVFLLINFYIIYTYMTHDAYLKCFSNSLNPFSIMTGNEKLTFLGLIYKTTIAYLIYQLIISIRQNTRRK</sequence>
<proteinExistence type="predicted"/>
<accession>A0A6M8NIX4</accession>
<dbReference type="InterPro" id="IPR001646">
    <property type="entry name" value="5peptide_repeat"/>
</dbReference>